<evidence type="ECO:0000256" key="7">
    <source>
        <dbReference type="ARBA" id="ARBA00022723"/>
    </source>
</evidence>
<dbReference type="KEGG" id="pswu:SY83_18280"/>
<dbReference type="UniPathway" id="UPA00048">
    <property type="reaction ID" value="UER00071"/>
</dbReference>
<name>A0A172TLH9_9BACL</name>
<dbReference type="FunFam" id="3.30.499.10:FF:000007">
    <property type="entry name" value="3-isopropylmalate dehydratase large subunit"/>
    <property type="match status" value="1"/>
</dbReference>
<evidence type="ECO:0000256" key="1">
    <source>
        <dbReference type="ARBA" id="ARBA00000491"/>
    </source>
</evidence>
<dbReference type="InterPro" id="IPR004430">
    <property type="entry name" value="3-IsopropMal_deHydase_lsu"/>
</dbReference>
<comment type="catalytic activity">
    <reaction evidence="1 13">
        <text>(2R,3S)-3-isopropylmalate = (2S)-2-isopropylmalate</text>
        <dbReference type="Rhea" id="RHEA:32287"/>
        <dbReference type="ChEBI" id="CHEBI:1178"/>
        <dbReference type="ChEBI" id="CHEBI:35121"/>
        <dbReference type="EC" id="4.2.1.33"/>
    </reaction>
</comment>
<comment type="function">
    <text evidence="2 13">Catalyzes the isomerization between 2-isopropylmalate and 3-isopropylmalate, via the formation of 2-isopropylmaleate.</text>
</comment>
<evidence type="ECO:0000256" key="8">
    <source>
        <dbReference type="ARBA" id="ARBA00023004"/>
    </source>
</evidence>
<keyword evidence="6 13" id="KW-0028">Amino-acid biosynthesis</keyword>
<feature type="binding site" evidence="13">
    <location>
        <position position="407"/>
    </location>
    <ligand>
        <name>[4Fe-4S] cluster</name>
        <dbReference type="ChEBI" id="CHEBI:49883"/>
    </ligand>
</feature>
<dbReference type="PANTHER" id="PTHR43822">
    <property type="entry name" value="HOMOACONITASE, MITOCHONDRIAL-RELATED"/>
    <property type="match status" value="1"/>
</dbReference>
<evidence type="ECO:0000256" key="13">
    <source>
        <dbReference type="HAMAP-Rule" id="MF_01026"/>
    </source>
</evidence>
<protein>
    <recommendedName>
        <fullName evidence="13">3-isopropylmalate dehydratase large subunit</fullName>
        <ecNumber evidence="13">4.2.1.33</ecNumber>
    </recommendedName>
    <alternativeName>
        <fullName evidence="13">Alpha-IPM isomerase</fullName>
        <shortName evidence="13">IPMI</shortName>
    </alternativeName>
    <alternativeName>
        <fullName evidence="13">Isopropylmalate isomerase</fullName>
    </alternativeName>
</protein>
<evidence type="ECO:0000256" key="3">
    <source>
        <dbReference type="ARBA" id="ARBA00004729"/>
    </source>
</evidence>
<dbReference type="PROSITE" id="PS00450">
    <property type="entry name" value="ACONITASE_1"/>
    <property type="match status" value="1"/>
</dbReference>
<dbReference type="PANTHER" id="PTHR43822:SF9">
    <property type="entry name" value="3-ISOPROPYLMALATE DEHYDRATASE"/>
    <property type="match status" value="1"/>
</dbReference>
<evidence type="ECO:0000256" key="12">
    <source>
        <dbReference type="ARBA" id="ARBA00023501"/>
    </source>
</evidence>
<evidence type="ECO:0000256" key="5">
    <source>
        <dbReference type="ARBA" id="ARBA00022485"/>
    </source>
</evidence>
<keyword evidence="11 13" id="KW-0100">Branched-chain amino acid biosynthesis</keyword>
<gene>
    <name evidence="13" type="primary">leuC</name>
    <name evidence="15" type="ORF">SY83_18280</name>
</gene>
<dbReference type="InterPro" id="IPR001030">
    <property type="entry name" value="Acoase/IPM_deHydtase_lsu_aba"/>
</dbReference>
<evidence type="ECO:0000256" key="9">
    <source>
        <dbReference type="ARBA" id="ARBA00023014"/>
    </source>
</evidence>
<proteinExistence type="inferred from homology"/>
<dbReference type="EC" id="4.2.1.33" evidence="13"/>
<keyword evidence="10 13" id="KW-0456">Lyase</keyword>
<comment type="similarity">
    <text evidence="13">Belongs to the aconitase/IPM isomerase family. LeuC type 1 subfamily.</text>
</comment>
<keyword evidence="16" id="KW-1185">Reference proteome</keyword>
<dbReference type="CDD" id="cd01583">
    <property type="entry name" value="IPMI"/>
    <property type="match status" value="1"/>
</dbReference>
<evidence type="ECO:0000313" key="16">
    <source>
        <dbReference type="Proteomes" id="UP000076927"/>
    </source>
</evidence>
<dbReference type="SUPFAM" id="SSF53732">
    <property type="entry name" value="Aconitase iron-sulfur domain"/>
    <property type="match status" value="1"/>
</dbReference>
<dbReference type="NCBIfam" id="NF004016">
    <property type="entry name" value="PRK05478.1"/>
    <property type="match status" value="1"/>
</dbReference>
<comment type="pathway">
    <text evidence="3 13">Amino-acid biosynthesis; L-leucine biosynthesis; L-leucine from 3-methyl-2-oxobutanoate: step 2/4.</text>
</comment>
<dbReference type="NCBIfam" id="NF009116">
    <property type="entry name" value="PRK12466.1"/>
    <property type="match status" value="1"/>
</dbReference>
<dbReference type="EMBL" id="CP011388">
    <property type="protein sequence ID" value="ANE47915.1"/>
    <property type="molecule type" value="Genomic_DNA"/>
</dbReference>
<evidence type="ECO:0000256" key="10">
    <source>
        <dbReference type="ARBA" id="ARBA00023239"/>
    </source>
</evidence>
<dbReference type="HAMAP" id="MF_01026">
    <property type="entry name" value="LeuC_type1"/>
    <property type="match status" value="1"/>
</dbReference>
<evidence type="ECO:0000256" key="11">
    <source>
        <dbReference type="ARBA" id="ARBA00023304"/>
    </source>
</evidence>
<dbReference type="PATRIC" id="fig|1178515.4.peg.3686"/>
<dbReference type="GO" id="GO:0051539">
    <property type="term" value="F:4 iron, 4 sulfur cluster binding"/>
    <property type="evidence" value="ECO:0007669"/>
    <property type="project" value="UniProtKB-KW"/>
</dbReference>
<keyword evidence="4 13" id="KW-0432">Leucine biosynthesis</keyword>
<reference evidence="15 16" key="1">
    <citation type="submission" date="2015-01" db="EMBL/GenBank/DDBJ databases">
        <title>Paenibacillus swuensis/DY6/whole genome sequencing.</title>
        <authorList>
            <person name="Kim M.K."/>
            <person name="Srinivasan S."/>
            <person name="Lee J.-J."/>
        </authorList>
    </citation>
    <scope>NUCLEOTIDE SEQUENCE [LARGE SCALE GENOMIC DNA]</scope>
    <source>
        <strain evidence="15 16">DY6</strain>
    </source>
</reference>
<sequence length="473" mass="51402">MSAQTLFEKIWNRHVIHQEEGKPSIIYIDLQLVHEVTSPQAFEGLRLTGRKVRRPDLTFATMDHNVPTKDRFNITDPISKQQIDTLAQNCADFGVTLFDLNHIDQGVVHVMGPEIGLTHPGKTIVCGDSHTSTHGAFGALAFGIGTSEVEHVLATQCLQQSKAKTMEVRINGALKPGITAKDLILGVIAQYGTDFATGYVIEYTGEAIRSLTMEERMTVCNMSIEGGARAGLIAPDATTFDYLRGREYVPQGEAFEQAVEDWKQLNTDEGAVYDTVIEFDAEKLVPQVTWGTSPGMGTDVTADVPDPASFTTENERKAAEKAIEYMGLTPGVPMTELSIDVVFIGSCTNGRIEDLRAAAAVAKGHKVNPSVQAMVVPGSGRVKLQAEKEGLDQVFIEAGFEWRDAGCSMCLAMNPDVLTPGQRCASTSNRNFEGRQGRGGRTHLVSPAMAAAAAIHGRFVDVREWEFKTEVTA</sequence>
<evidence type="ECO:0000256" key="6">
    <source>
        <dbReference type="ARBA" id="ARBA00022605"/>
    </source>
</evidence>
<evidence type="ECO:0000256" key="4">
    <source>
        <dbReference type="ARBA" id="ARBA00022430"/>
    </source>
</evidence>
<keyword evidence="8 13" id="KW-0408">Iron</keyword>
<feature type="binding site" evidence="13">
    <location>
        <position position="347"/>
    </location>
    <ligand>
        <name>[4Fe-4S] cluster</name>
        <dbReference type="ChEBI" id="CHEBI:49883"/>
    </ligand>
</feature>
<dbReference type="GO" id="GO:0003861">
    <property type="term" value="F:3-isopropylmalate dehydratase activity"/>
    <property type="evidence" value="ECO:0007669"/>
    <property type="project" value="UniProtKB-UniRule"/>
</dbReference>
<dbReference type="PROSITE" id="PS01244">
    <property type="entry name" value="ACONITASE_2"/>
    <property type="match status" value="1"/>
</dbReference>
<organism evidence="15 16">
    <name type="scientific">Paenibacillus swuensis</name>
    <dbReference type="NCBI Taxonomy" id="1178515"/>
    <lineage>
        <taxon>Bacteria</taxon>
        <taxon>Bacillati</taxon>
        <taxon>Bacillota</taxon>
        <taxon>Bacilli</taxon>
        <taxon>Bacillales</taxon>
        <taxon>Paenibacillaceae</taxon>
        <taxon>Paenibacillus</taxon>
    </lineage>
</organism>
<dbReference type="STRING" id="1178515.SY83_18280"/>
<dbReference type="InterPro" id="IPR050067">
    <property type="entry name" value="IPM_dehydratase_rel_enz"/>
</dbReference>
<feature type="domain" description="Aconitase/3-isopropylmalate dehydratase large subunit alpha/beta/alpha" evidence="14">
    <location>
        <begin position="8"/>
        <end position="457"/>
    </location>
</feature>
<keyword evidence="7 13" id="KW-0479">Metal-binding</keyword>
<comment type="cofactor">
    <cofactor evidence="13">
        <name>[4Fe-4S] cluster</name>
        <dbReference type="ChEBI" id="CHEBI:49883"/>
    </cofactor>
    <text evidence="13">Binds 1 [4Fe-4S] cluster per subunit.</text>
</comment>
<comment type="subunit">
    <text evidence="13">Heterodimer of LeuC and LeuD.</text>
</comment>
<dbReference type="GO" id="GO:0009098">
    <property type="term" value="P:L-leucine biosynthetic process"/>
    <property type="evidence" value="ECO:0007669"/>
    <property type="project" value="UniProtKB-UniRule"/>
</dbReference>
<feature type="binding site" evidence="13">
    <location>
        <position position="410"/>
    </location>
    <ligand>
        <name>[4Fe-4S] cluster</name>
        <dbReference type="ChEBI" id="CHEBI:49883"/>
    </ligand>
</feature>
<keyword evidence="5 13" id="KW-0004">4Fe-4S</keyword>
<evidence type="ECO:0000256" key="2">
    <source>
        <dbReference type="ARBA" id="ARBA00002695"/>
    </source>
</evidence>
<dbReference type="GO" id="GO:0016853">
    <property type="term" value="F:isomerase activity"/>
    <property type="evidence" value="ECO:0007669"/>
    <property type="project" value="UniProtKB-KW"/>
</dbReference>
<dbReference type="RefSeq" id="WP_068609127.1">
    <property type="nucleotide sequence ID" value="NZ_CP011388.1"/>
</dbReference>
<dbReference type="AlphaFoldDB" id="A0A172TLH9"/>
<keyword evidence="9 13" id="KW-0411">Iron-sulfur</keyword>
<dbReference type="Pfam" id="PF00330">
    <property type="entry name" value="Aconitase"/>
    <property type="match status" value="1"/>
</dbReference>
<evidence type="ECO:0000313" key="15">
    <source>
        <dbReference type="EMBL" id="ANE47915.1"/>
    </source>
</evidence>
<dbReference type="InterPro" id="IPR018136">
    <property type="entry name" value="Aconitase_4Fe-4S_BS"/>
</dbReference>
<comment type="catalytic activity">
    <reaction evidence="12">
        <text>citrate = D-threo-isocitrate</text>
        <dbReference type="Rhea" id="RHEA:10336"/>
        <dbReference type="ChEBI" id="CHEBI:15562"/>
        <dbReference type="ChEBI" id="CHEBI:16947"/>
        <dbReference type="EC" id="4.2.1.3"/>
    </reaction>
</comment>
<dbReference type="InterPro" id="IPR033941">
    <property type="entry name" value="IPMI_cat"/>
</dbReference>
<dbReference type="Gene3D" id="3.30.499.10">
    <property type="entry name" value="Aconitase, domain 3"/>
    <property type="match status" value="2"/>
</dbReference>
<dbReference type="PRINTS" id="PR00415">
    <property type="entry name" value="ACONITASE"/>
</dbReference>
<dbReference type="GO" id="GO:0003994">
    <property type="term" value="F:aconitate hydratase activity"/>
    <property type="evidence" value="ECO:0007669"/>
    <property type="project" value="UniProtKB-EC"/>
</dbReference>
<dbReference type="Proteomes" id="UP000076927">
    <property type="component" value="Chromosome"/>
</dbReference>
<dbReference type="InterPro" id="IPR036008">
    <property type="entry name" value="Aconitase_4Fe-4S_dom"/>
</dbReference>
<dbReference type="NCBIfam" id="TIGR00170">
    <property type="entry name" value="leuC"/>
    <property type="match status" value="1"/>
</dbReference>
<accession>A0A172TLH9</accession>
<evidence type="ECO:0000259" key="14">
    <source>
        <dbReference type="Pfam" id="PF00330"/>
    </source>
</evidence>
<dbReference type="InterPro" id="IPR015931">
    <property type="entry name" value="Acnase/IPM_dHydase_lsu_aba_1/3"/>
</dbReference>
<keyword evidence="15" id="KW-0413">Isomerase</keyword>
<dbReference type="GO" id="GO:0046872">
    <property type="term" value="F:metal ion binding"/>
    <property type="evidence" value="ECO:0007669"/>
    <property type="project" value="UniProtKB-KW"/>
</dbReference>
<dbReference type="OrthoDB" id="9802769at2"/>